<comment type="caution">
    <text evidence="1">The sequence shown here is derived from an EMBL/GenBank/DDBJ whole genome shotgun (WGS) entry which is preliminary data.</text>
</comment>
<dbReference type="STRING" id="48697.A0A101MIY3"/>
<evidence type="ECO:0000313" key="1">
    <source>
        <dbReference type="EMBL" id="KUM61434.1"/>
    </source>
</evidence>
<evidence type="ECO:0000313" key="2">
    <source>
        <dbReference type="Proteomes" id="UP000055045"/>
    </source>
</evidence>
<proteinExistence type="predicted"/>
<sequence length="164" mass="18951">MTRPHKRPTILSNNKLIPRLYLLEFLISLVLRSYLVTSQISSDSFVSIPDHLVSLAALEHLGYNSETATRIWEYWTNWPPGEPKRETDDDGFLFIDVVEGHLDNSPDTYAENDAEWFHCMNLYGINRELQEEIMDPKLRSIRLTESTKSYCISAVDTISPSMKQ</sequence>
<keyword evidence="2" id="KW-1185">Reference proteome</keyword>
<gene>
    <name evidence="1" type="ORF">ACN42_g5669</name>
</gene>
<reference evidence="1 2" key="1">
    <citation type="submission" date="2015-10" db="EMBL/GenBank/DDBJ databases">
        <title>Genome sequencing of Penicillium freii.</title>
        <authorList>
            <person name="Nguyen H.D."/>
            <person name="Visagie C.M."/>
            <person name="Seifert K.A."/>
        </authorList>
    </citation>
    <scope>NUCLEOTIDE SEQUENCE [LARGE SCALE GENOMIC DNA]</scope>
    <source>
        <strain evidence="1 2">DAOM 242723</strain>
    </source>
</reference>
<dbReference type="EMBL" id="LLXE01000134">
    <property type="protein sequence ID" value="KUM61434.1"/>
    <property type="molecule type" value="Genomic_DNA"/>
</dbReference>
<organism evidence="1 2">
    <name type="scientific">Penicillium freii</name>
    <dbReference type="NCBI Taxonomy" id="48697"/>
    <lineage>
        <taxon>Eukaryota</taxon>
        <taxon>Fungi</taxon>
        <taxon>Dikarya</taxon>
        <taxon>Ascomycota</taxon>
        <taxon>Pezizomycotina</taxon>
        <taxon>Eurotiomycetes</taxon>
        <taxon>Eurotiomycetidae</taxon>
        <taxon>Eurotiales</taxon>
        <taxon>Aspergillaceae</taxon>
        <taxon>Penicillium</taxon>
    </lineage>
</organism>
<protein>
    <submittedName>
        <fullName evidence="1">Uncharacterized protein</fullName>
    </submittedName>
</protein>
<dbReference type="AlphaFoldDB" id="A0A101MIY3"/>
<dbReference type="Proteomes" id="UP000055045">
    <property type="component" value="Unassembled WGS sequence"/>
</dbReference>
<accession>A0A101MIY3</accession>
<name>A0A101MIY3_PENFR</name>